<dbReference type="STRING" id="1177179.A11A3_14817"/>
<accession>L0WAV7</accession>
<evidence type="ECO:0000256" key="2">
    <source>
        <dbReference type="SAM" id="Phobius"/>
    </source>
</evidence>
<proteinExistence type="predicted"/>
<protein>
    <recommendedName>
        <fullName evidence="5">DUF2933 domain-containing protein</fullName>
    </recommendedName>
</protein>
<dbReference type="Proteomes" id="UP000010164">
    <property type="component" value="Unassembled WGS sequence"/>
</dbReference>
<evidence type="ECO:0000313" key="4">
    <source>
        <dbReference type="Proteomes" id="UP000010164"/>
    </source>
</evidence>
<name>L0WAV7_9GAMM</name>
<dbReference type="InterPro" id="IPR021682">
    <property type="entry name" value="DUF2933"/>
</dbReference>
<reference evidence="3 4" key="1">
    <citation type="journal article" date="2012" name="J. Bacteriol.">
        <title>Genome Sequence of the Alkane-Degrading Bacterium Alcanivorax hongdengensis Type Strain A-11-3.</title>
        <authorList>
            <person name="Lai Q."/>
            <person name="Shao Z."/>
        </authorList>
    </citation>
    <scope>NUCLEOTIDE SEQUENCE [LARGE SCALE GENOMIC DNA]</scope>
    <source>
        <strain evidence="3 4">A-11-3</strain>
    </source>
</reference>
<keyword evidence="2" id="KW-0812">Transmembrane</keyword>
<feature type="transmembrane region" description="Helical" evidence="2">
    <location>
        <begin position="7"/>
        <end position="28"/>
    </location>
</feature>
<keyword evidence="2" id="KW-0472">Membrane</keyword>
<dbReference type="RefSeq" id="WP_008930133.1">
    <property type="nucleotide sequence ID" value="NZ_AMRJ01000031.1"/>
</dbReference>
<organism evidence="3 4">
    <name type="scientific">Alcanivorax hongdengensis A-11-3</name>
    <dbReference type="NCBI Taxonomy" id="1177179"/>
    <lineage>
        <taxon>Bacteria</taxon>
        <taxon>Pseudomonadati</taxon>
        <taxon>Pseudomonadota</taxon>
        <taxon>Gammaproteobacteria</taxon>
        <taxon>Oceanospirillales</taxon>
        <taxon>Alcanivoracaceae</taxon>
        <taxon>Alcanivorax</taxon>
    </lineage>
</organism>
<keyword evidence="2" id="KW-1133">Transmembrane helix</keyword>
<dbReference type="AlphaFoldDB" id="L0WAV7"/>
<comment type="caution">
    <text evidence="3">The sequence shown here is derived from an EMBL/GenBank/DDBJ whole genome shotgun (WGS) entry which is preliminary data.</text>
</comment>
<feature type="region of interest" description="Disordered" evidence="1">
    <location>
        <begin position="59"/>
        <end position="91"/>
    </location>
</feature>
<evidence type="ECO:0000256" key="1">
    <source>
        <dbReference type="SAM" id="MobiDB-lite"/>
    </source>
</evidence>
<dbReference type="Pfam" id="PF11666">
    <property type="entry name" value="DUF2933"/>
    <property type="match status" value="1"/>
</dbReference>
<dbReference type="EMBL" id="AMRJ01000031">
    <property type="protein sequence ID" value="EKF73232.1"/>
    <property type="molecule type" value="Genomic_DNA"/>
</dbReference>
<evidence type="ECO:0008006" key="5">
    <source>
        <dbReference type="Google" id="ProtNLM"/>
    </source>
</evidence>
<dbReference type="OrthoDB" id="5298481at2"/>
<evidence type="ECO:0000313" key="3">
    <source>
        <dbReference type="EMBL" id="EKF73232.1"/>
    </source>
</evidence>
<sequence>MANKPGYWNSLHGFATILLVGAALYFLFVEHGAHVFPFLPYLIILLCPLMHLFMHKGHGHGESGHGEHNHQDTEQAYRRGLEEGRKEADRK</sequence>
<keyword evidence="4" id="KW-1185">Reference proteome</keyword>
<feature type="transmembrane region" description="Helical" evidence="2">
    <location>
        <begin position="34"/>
        <end position="53"/>
    </location>
</feature>
<gene>
    <name evidence="3" type="ORF">A11A3_14817</name>
</gene>
<dbReference type="eggNOG" id="ENOG5032UZ7">
    <property type="taxonomic scope" value="Bacteria"/>
</dbReference>